<dbReference type="PROSITE" id="PS51253">
    <property type="entry name" value="HTH_CENPB"/>
    <property type="match status" value="1"/>
</dbReference>
<dbReference type="InterPro" id="IPR009057">
    <property type="entry name" value="Homeodomain-like_sf"/>
</dbReference>
<comment type="subcellular location">
    <subcellularLocation>
        <location evidence="1">Nucleus</location>
    </subcellularLocation>
</comment>
<dbReference type="Gene3D" id="1.10.10.60">
    <property type="entry name" value="Homeodomain-like"/>
    <property type="match status" value="2"/>
</dbReference>
<feature type="domain" description="HTH CENPB-type" evidence="5">
    <location>
        <begin position="154"/>
        <end position="226"/>
    </location>
</feature>
<evidence type="ECO:0000313" key="7">
    <source>
        <dbReference type="Proteomes" id="UP000770661"/>
    </source>
</evidence>
<dbReference type="Proteomes" id="UP000770661">
    <property type="component" value="Unassembled WGS sequence"/>
</dbReference>
<feature type="compositionally biased region" description="Basic and acidic residues" evidence="4">
    <location>
        <begin position="51"/>
        <end position="63"/>
    </location>
</feature>
<comment type="caution">
    <text evidence="6">The sequence shown here is derived from an EMBL/GenBank/DDBJ whole genome shotgun (WGS) entry which is preliminary data.</text>
</comment>
<keyword evidence="2" id="KW-0238">DNA-binding</keyword>
<dbReference type="SMART" id="SM00674">
    <property type="entry name" value="CENPB"/>
    <property type="match status" value="1"/>
</dbReference>
<dbReference type="SUPFAM" id="SSF46689">
    <property type="entry name" value="Homeodomain-like"/>
    <property type="match status" value="2"/>
</dbReference>
<dbReference type="GO" id="GO:0005634">
    <property type="term" value="C:nucleus"/>
    <property type="evidence" value="ECO:0007669"/>
    <property type="project" value="UniProtKB-SubCell"/>
</dbReference>
<sequence>MNNTGTPSKSSQQVPSCSASDQQGDMNSLHSSYTCTDGEALQESTITSEGKNADKNSDEGSEARKTIVIKEEAIQPPPHMLEPQTPTTVLTKRRRTVLSDAEKADLIYRMHEGESQKQLALEYGIGTSTVSDLKKHEVEILKRVETNDEFLARNRRKFVSGAKADVEEAILDWLLKEVSRGQEVSGAEVMARARQEHHRLRGTTDFCASTVWLERFKRRYNIRAFKPGQENSWRRTAPRTVFRESKRIRGRRQGPSHSFHTKLRSRDVLEQVFESSSPLIKSEVESPEESEYLEFNGDEELYTDNEATFQPLVRLEEGHFGFNIPPVEEIPSASEAASLLSKALVWAAAQQDTTPQELFVIKELQTKATMRGVGKNSP</sequence>
<feature type="region of interest" description="Disordered" evidence="4">
    <location>
        <begin position="1"/>
        <end position="63"/>
    </location>
</feature>
<dbReference type="Pfam" id="PF03221">
    <property type="entry name" value="HTH_Tnp_Tc5"/>
    <property type="match status" value="1"/>
</dbReference>
<dbReference type="InterPro" id="IPR006600">
    <property type="entry name" value="HTH_CenpB_DNA-bd_dom"/>
</dbReference>
<evidence type="ECO:0000256" key="4">
    <source>
        <dbReference type="SAM" id="MobiDB-lite"/>
    </source>
</evidence>
<gene>
    <name evidence="6" type="primary">Jrkl</name>
    <name evidence="6" type="ORF">GWK47_033356</name>
</gene>
<evidence type="ECO:0000256" key="3">
    <source>
        <dbReference type="ARBA" id="ARBA00023242"/>
    </source>
</evidence>
<dbReference type="PANTHER" id="PTHR19303:SF16">
    <property type="entry name" value="JERKY PROTEIN HOMOLOG-LIKE"/>
    <property type="match status" value="1"/>
</dbReference>
<feature type="compositionally biased region" description="Polar residues" evidence="4">
    <location>
        <begin position="1"/>
        <end position="35"/>
    </location>
</feature>
<dbReference type="Pfam" id="PF04218">
    <property type="entry name" value="CENP-B_N"/>
    <property type="match status" value="1"/>
</dbReference>
<evidence type="ECO:0000256" key="2">
    <source>
        <dbReference type="ARBA" id="ARBA00023125"/>
    </source>
</evidence>
<dbReference type="EMBL" id="JACEEZ010002722">
    <property type="protein sequence ID" value="KAG0728024.1"/>
    <property type="molecule type" value="Genomic_DNA"/>
</dbReference>
<evidence type="ECO:0000259" key="5">
    <source>
        <dbReference type="PROSITE" id="PS51253"/>
    </source>
</evidence>
<accession>A0A8J4YVF3</accession>
<evidence type="ECO:0000256" key="1">
    <source>
        <dbReference type="ARBA" id="ARBA00004123"/>
    </source>
</evidence>
<dbReference type="InterPro" id="IPR050863">
    <property type="entry name" value="CenT-Element_Derived"/>
</dbReference>
<dbReference type="PANTHER" id="PTHR19303">
    <property type="entry name" value="TRANSPOSON"/>
    <property type="match status" value="1"/>
</dbReference>
<evidence type="ECO:0000313" key="6">
    <source>
        <dbReference type="EMBL" id="KAG0728024.1"/>
    </source>
</evidence>
<keyword evidence="7" id="KW-1185">Reference proteome</keyword>
<dbReference type="AlphaFoldDB" id="A0A8J4YVF3"/>
<organism evidence="6 7">
    <name type="scientific">Chionoecetes opilio</name>
    <name type="common">Atlantic snow crab</name>
    <name type="synonym">Cancer opilio</name>
    <dbReference type="NCBI Taxonomy" id="41210"/>
    <lineage>
        <taxon>Eukaryota</taxon>
        <taxon>Metazoa</taxon>
        <taxon>Ecdysozoa</taxon>
        <taxon>Arthropoda</taxon>
        <taxon>Crustacea</taxon>
        <taxon>Multicrustacea</taxon>
        <taxon>Malacostraca</taxon>
        <taxon>Eumalacostraca</taxon>
        <taxon>Eucarida</taxon>
        <taxon>Decapoda</taxon>
        <taxon>Pleocyemata</taxon>
        <taxon>Brachyura</taxon>
        <taxon>Eubrachyura</taxon>
        <taxon>Majoidea</taxon>
        <taxon>Majidae</taxon>
        <taxon>Chionoecetes</taxon>
    </lineage>
</organism>
<dbReference type="InterPro" id="IPR007889">
    <property type="entry name" value="HTH_Psq"/>
</dbReference>
<protein>
    <submittedName>
        <fullName evidence="6">Jerky -like</fullName>
    </submittedName>
</protein>
<dbReference type="GO" id="GO:0003677">
    <property type="term" value="F:DNA binding"/>
    <property type="evidence" value="ECO:0007669"/>
    <property type="project" value="UniProtKB-KW"/>
</dbReference>
<keyword evidence="3" id="KW-0539">Nucleus</keyword>
<proteinExistence type="predicted"/>
<dbReference type="OrthoDB" id="5919228at2759"/>
<name>A0A8J4YVF3_CHIOP</name>
<reference evidence="6" key="1">
    <citation type="submission" date="2020-07" db="EMBL/GenBank/DDBJ databases">
        <title>The High-quality genome of the commercially important snow crab, Chionoecetes opilio.</title>
        <authorList>
            <person name="Jeong J.-H."/>
            <person name="Ryu S."/>
        </authorList>
    </citation>
    <scope>NUCLEOTIDE SEQUENCE</scope>
    <source>
        <strain evidence="6">MADBK_172401_WGS</strain>
        <tissue evidence="6">Digestive gland</tissue>
    </source>
</reference>